<dbReference type="PANTHER" id="PTHR10994">
    <property type="entry name" value="RETICULON"/>
    <property type="match status" value="1"/>
</dbReference>
<dbReference type="STRING" id="429701.A0A2G9GBT4"/>
<sequence length="146" mass="16526">MWRGCIVQLVIVESSRANLVSLLREPVQERVVCLDLGYKVLSELLEYHLLTLVCHTSILILLRPLDILQVQLPEDPFLEVASAPQSEISRALAALRDCIWRGSGIVPSVVVMLQTMPILYEKFDDKIDALAQKAMIEIKKSYAYFV</sequence>
<dbReference type="Proteomes" id="UP000231279">
    <property type="component" value="Unassembled WGS sequence"/>
</dbReference>
<gene>
    <name evidence="1" type="ORF">CDL12_24732</name>
</gene>
<dbReference type="GO" id="GO:0009617">
    <property type="term" value="P:response to bacterium"/>
    <property type="evidence" value="ECO:0007669"/>
    <property type="project" value="InterPro"/>
</dbReference>
<protein>
    <submittedName>
        <fullName evidence="1">Uncharacterized protein</fullName>
    </submittedName>
</protein>
<accession>A0A2G9GBT4</accession>
<evidence type="ECO:0000313" key="2">
    <source>
        <dbReference type="Proteomes" id="UP000231279"/>
    </source>
</evidence>
<proteinExistence type="predicted"/>
<reference evidence="2" key="1">
    <citation type="journal article" date="2018" name="Gigascience">
        <title>Genome assembly of the Pink Ipe (Handroanthus impetiginosus, Bignoniaceae), a highly valued, ecologically keystone Neotropical timber forest tree.</title>
        <authorList>
            <person name="Silva-Junior O.B."/>
            <person name="Grattapaglia D."/>
            <person name="Novaes E."/>
            <person name="Collevatti R.G."/>
        </authorList>
    </citation>
    <scope>NUCLEOTIDE SEQUENCE [LARGE SCALE GENOMIC DNA]</scope>
    <source>
        <strain evidence="2">cv. UFG-1</strain>
    </source>
</reference>
<dbReference type="OrthoDB" id="567788at2759"/>
<evidence type="ECO:0000313" key="1">
    <source>
        <dbReference type="EMBL" id="PIN02753.1"/>
    </source>
</evidence>
<comment type="caution">
    <text evidence="1">The sequence shown here is derived from an EMBL/GenBank/DDBJ whole genome shotgun (WGS) entry which is preliminary data.</text>
</comment>
<name>A0A2G9GBT4_9LAMI</name>
<dbReference type="AlphaFoldDB" id="A0A2G9GBT4"/>
<dbReference type="EMBL" id="NKXS01005783">
    <property type="protein sequence ID" value="PIN02753.1"/>
    <property type="molecule type" value="Genomic_DNA"/>
</dbReference>
<keyword evidence="2" id="KW-1185">Reference proteome</keyword>
<dbReference type="PANTHER" id="PTHR10994:SF193">
    <property type="entry name" value="RETICULON-LIKE PROTEIN"/>
    <property type="match status" value="1"/>
</dbReference>
<dbReference type="InterPro" id="IPR045064">
    <property type="entry name" value="Reticulon-like"/>
</dbReference>
<organism evidence="1 2">
    <name type="scientific">Handroanthus impetiginosus</name>
    <dbReference type="NCBI Taxonomy" id="429701"/>
    <lineage>
        <taxon>Eukaryota</taxon>
        <taxon>Viridiplantae</taxon>
        <taxon>Streptophyta</taxon>
        <taxon>Embryophyta</taxon>
        <taxon>Tracheophyta</taxon>
        <taxon>Spermatophyta</taxon>
        <taxon>Magnoliopsida</taxon>
        <taxon>eudicotyledons</taxon>
        <taxon>Gunneridae</taxon>
        <taxon>Pentapetalae</taxon>
        <taxon>asterids</taxon>
        <taxon>lamiids</taxon>
        <taxon>Lamiales</taxon>
        <taxon>Bignoniaceae</taxon>
        <taxon>Crescentiina</taxon>
        <taxon>Tabebuia alliance</taxon>
        <taxon>Handroanthus</taxon>
    </lineage>
</organism>